<sequence length="63" mass="7036">MTTAHGRSSAMEWWEPAGGEVGYDPYFIKKLVIDYYNKKGIVANLHAKKPPKEVSAKVQKALS</sequence>
<evidence type="ECO:0000313" key="1">
    <source>
        <dbReference type="EnsemblPlants" id="OB01G37950.1"/>
    </source>
</evidence>
<dbReference type="HOGENOM" id="CLU_2889374_0_0_1"/>
<dbReference type="EnsemblPlants" id="OB01G37950.1">
    <property type="protein sequence ID" value="OB01G37950.1"/>
    <property type="gene ID" value="OB01G37950"/>
</dbReference>
<reference evidence="1" key="1">
    <citation type="journal article" date="2013" name="Nat. Commun.">
        <title>Whole-genome sequencing of Oryza brachyantha reveals mechanisms underlying Oryza genome evolution.</title>
        <authorList>
            <person name="Chen J."/>
            <person name="Huang Q."/>
            <person name="Gao D."/>
            <person name="Wang J."/>
            <person name="Lang Y."/>
            <person name="Liu T."/>
            <person name="Li B."/>
            <person name="Bai Z."/>
            <person name="Luis Goicoechea J."/>
            <person name="Liang C."/>
            <person name="Chen C."/>
            <person name="Zhang W."/>
            <person name="Sun S."/>
            <person name="Liao Y."/>
            <person name="Zhang X."/>
            <person name="Yang L."/>
            <person name="Song C."/>
            <person name="Wang M."/>
            <person name="Shi J."/>
            <person name="Liu G."/>
            <person name="Liu J."/>
            <person name="Zhou H."/>
            <person name="Zhou W."/>
            <person name="Yu Q."/>
            <person name="An N."/>
            <person name="Chen Y."/>
            <person name="Cai Q."/>
            <person name="Wang B."/>
            <person name="Liu B."/>
            <person name="Min J."/>
            <person name="Huang Y."/>
            <person name="Wu H."/>
            <person name="Li Z."/>
            <person name="Zhang Y."/>
            <person name="Yin Y."/>
            <person name="Song W."/>
            <person name="Jiang J."/>
            <person name="Jackson S.A."/>
            <person name="Wing R.A."/>
            <person name="Wang J."/>
            <person name="Chen M."/>
        </authorList>
    </citation>
    <scope>NUCLEOTIDE SEQUENCE [LARGE SCALE GENOMIC DNA]</scope>
    <source>
        <strain evidence="1">cv. IRGC 101232</strain>
    </source>
</reference>
<accession>J3L3I9</accession>
<proteinExistence type="predicted"/>
<dbReference type="Proteomes" id="UP000006038">
    <property type="component" value="Chromosome 1"/>
</dbReference>
<dbReference type="AlphaFoldDB" id="J3L3I9"/>
<evidence type="ECO:0000313" key="2">
    <source>
        <dbReference type="Proteomes" id="UP000006038"/>
    </source>
</evidence>
<organism evidence="1">
    <name type="scientific">Oryza brachyantha</name>
    <name type="common">malo sina</name>
    <dbReference type="NCBI Taxonomy" id="4533"/>
    <lineage>
        <taxon>Eukaryota</taxon>
        <taxon>Viridiplantae</taxon>
        <taxon>Streptophyta</taxon>
        <taxon>Embryophyta</taxon>
        <taxon>Tracheophyta</taxon>
        <taxon>Spermatophyta</taxon>
        <taxon>Magnoliopsida</taxon>
        <taxon>Liliopsida</taxon>
        <taxon>Poales</taxon>
        <taxon>Poaceae</taxon>
        <taxon>BOP clade</taxon>
        <taxon>Oryzoideae</taxon>
        <taxon>Oryzeae</taxon>
        <taxon>Oryzinae</taxon>
        <taxon>Oryza</taxon>
    </lineage>
</organism>
<reference evidence="1" key="2">
    <citation type="submission" date="2013-04" db="UniProtKB">
        <authorList>
            <consortium name="EnsemblPlants"/>
        </authorList>
    </citation>
    <scope>IDENTIFICATION</scope>
</reference>
<name>J3L3I9_ORYBR</name>
<protein>
    <submittedName>
        <fullName evidence="1">Uncharacterized protein</fullName>
    </submittedName>
</protein>
<dbReference type="Gramene" id="OB01G37950.1">
    <property type="protein sequence ID" value="OB01G37950.1"/>
    <property type="gene ID" value="OB01G37950"/>
</dbReference>
<keyword evidence="2" id="KW-1185">Reference proteome</keyword>